<dbReference type="Proteomes" id="UP000253314">
    <property type="component" value="Unassembled WGS sequence"/>
</dbReference>
<dbReference type="EMBL" id="QOCW01000007">
    <property type="protein sequence ID" value="RBW70013.1"/>
    <property type="molecule type" value="Genomic_DNA"/>
</dbReference>
<proteinExistence type="predicted"/>
<evidence type="ECO:0000313" key="2">
    <source>
        <dbReference type="EMBL" id="RBW70013.1"/>
    </source>
</evidence>
<comment type="caution">
    <text evidence="2">The sequence shown here is derived from an EMBL/GenBank/DDBJ whole genome shotgun (WGS) entry which is preliminary data.</text>
</comment>
<keyword evidence="3" id="KW-1185">Reference proteome</keyword>
<organism evidence="2 3">
    <name type="scientific">Bacillus taeanensis</name>
    <dbReference type="NCBI Taxonomy" id="273032"/>
    <lineage>
        <taxon>Bacteria</taxon>
        <taxon>Bacillati</taxon>
        <taxon>Bacillota</taxon>
        <taxon>Bacilli</taxon>
        <taxon>Bacillales</taxon>
        <taxon>Bacillaceae</taxon>
        <taxon>Bacillus</taxon>
    </lineage>
</organism>
<feature type="transmembrane region" description="Helical" evidence="1">
    <location>
        <begin position="59"/>
        <end position="81"/>
    </location>
</feature>
<keyword evidence="1" id="KW-1133">Transmembrane helix</keyword>
<feature type="transmembrane region" description="Helical" evidence="1">
    <location>
        <begin position="35"/>
        <end position="52"/>
    </location>
</feature>
<keyword evidence="1" id="KW-0472">Membrane</keyword>
<name>A0A366Y0S3_9BACI</name>
<keyword evidence="1" id="KW-0812">Transmembrane</keyword>
<evidence type="ECO:0000256" key="1">
    <source>
        <dbReference type="SAM" id="Phobius"/>
    </source>
</evidence>
<dbReference type="RefSeq" id="WP_113805769.1">
    <property type="nucleotide sequence ID" value="NZ_QOCW01000007.1"/>
</dbReference>
<reference evidence="2 3" key="1">
    <citation type="submission" date="2018-07" db="EMBL/GenBank/DDBJ databases">
        <title>Lottiidibacillus patelloidae gen. nov., sp. nov., isolated from the intestinal tract of a marine limpet and the reclassification of B. taeanensis BH030017T, B. algicola KMM 3737T and B. hwajinpoensis SW-72T as genus Lottiidibacillus.</title>
        <authorList>
            <person name="Liu R."/>
            <person name="Huang Z."/>
        </authorList>
    </citation>
    <scope>NUCLEOTIDE SEQUENCE [LARGE SCALE GENOMIC DNA]</scope>
    <source>
        <strain evidence="2 3">BH030017</strain>
    </source>
</reference>
<protein>
    <submittedName>
        <fullName evidence="2">Uncharacterized protein</fullName>
    </submittedName>
</protein>
<evidence type="ECO:0000313" key="3">
    <source>
        <dbReference type="Proteomes" id="UP000253314"/>
    </source>
</evidence>
<dbReference type="AlphaFoldDB" id="A0A366Y0S3"/>
<accession>A0A366Y0S3</accession>
<gene>
    <name evidence="2" type="ORF">DS031_09185</name>
</gene>
<dbReference type="OrthoDB" id="2942660at2"/>
<sequence length="83" mass="9822">MKHYMLSLSLHGIIWSGYSIVNMLSTKDEMQYKMILLGIFVYFAYSLSFKILKRRKTAVITTFSTFLLYMLGKFLFDLALYRV</sequence>